<dbReference type="PANTHER" id="PTHR46401">
    <property type="entry name" value="GLYCOSYLTRANSFERASE WBBK-RELATED"/>
    <property type="match status" value="1"/>
</dbReference>
<accession>A0A8F6TZH8</accession>
<dbReference type="PANTHER" id="PTHR46401:SF8">
    <property type="entry name" value="BLL6006 PROTEIN"/>
    <property type="match status" value="1"/>
</dbReference>
<dbReference type="InterPro" id="IPR001296">
    <property type="entry name" value="Glyco_trans_1"/>
</dbReference>
<dbReference type="GO" id="GO:0016757">
    <property type="term" value="F:glycosyltransferase activity"/>
    <property type="evidence" value="ECO:0007669"/>
    <property type="project" value="InterPro"/>
</dbReference>
<dbReference type="Pfam" id="PF09314">
    <property type="entry name" value="DUF1972"/>
    <property type="match status" value="2"/>
</dbReference>
<reference evidence="3 4" key="1">
    <citation type="submission" date="2021-07" db="EMBL/GenBank/DDBJ databases">
        <title>A novel Jannaschia species isolated from marine dinoflagellate Ceratoperidinium margalefii.</title>
        <authorList>
            <person name="Jiang Y."/>
            <person name="Li Z."/>
        </authorList>
    </citation>
    <scope>NUCLEOTIDE SEQUENCE [LARGE SCALE GENOMIC DNA]</scope>
    <source>
        <strain evidence="3 4">J12C1-MA-4</strain>
    </source>
</reference>
<evidence type="ECO:0000313" key="4">
    <source>
        <dbReference type="Proteomes" id="UP000825009"/>
    </source>
</evidence>
<dbReference type="RefSeq" id="WP_219003865.1">
    <property type="nucleotide sequence ID" value="NZ_CP079194.1"/>
</dbReference>
<dbReference type="Proteomes" id="UP000825009">
    <property type="component" value="Chromosome"/>
</dbReference>
<feature type="domain" description="DUF1972" evidence="2">
    <location>
        <begin position="9"/>
        <end position="85"/>
    </location>
</feature>
<organism evidence="3 4">
    <name type="scientific">Gymnodinialimonas ceratoperidinii</name>
    <dbReference type="NCBI Taxonomy" id="2856823"/>
    <lineage>
        <taxon>Bacteria</taxon>
        <taxon>Pseudomonadati</taxon>
        <taxon>Pseudomonadota</taxon>
        <taxon>Alphaproteobacteria</taxon>
        <taxon>Rhodobacterales</taxon>
        <taxon>Paracoccaceae</taxon>
        <taxon>Gymnodinialimonas</taxon>
    </lineage>
</organism>
<protein>
    <submittedName>
        <fullName evidence="3">DUF1972 domain-containing protein</fullName>
    </submittedName>
</protein>
<evidence type="ECO:0000313" key="3">
    <source>
        <dbReference type="EMBL" id="QXT40576.1"/>
    </source>
</evidence>
<proteinExistence type="predicted"/>
<feature type="domain" description="Glycosyl transferase family 1" evidence="1">
    <location>
        <begin position="198"/>
        <end position="313"/>
    </location>
</feature>
<name>A0A8F6TZH8_9RHOB</name>
<keyword evidence="4" id="KW-1185">Reference proteome</keyword>
<dbReference type="Pfam" id="PF00534">
    <property type="entry name" value="Glycos_transf_1"/>
    <property type="match status" value="1"/>
</dbReference>
<feature type="domain" description="DUF1972" evidence="2">
    <location>
        <begin position="120"/>
        <end position="180"/>
    </location>
</feature>
<dbReference type="AlphaFoldDB" id="A0A8F6TZH8"/>
<evidence type="ECO:0000259" key="2">
    <source>
        <dbReference type="Pfam" id="PF09314"/>
    </source>
</evidence>
<sequence length="362" mass="39504">MAGKKSPRIAILGSVGVPARYGGFETLAEHLVRFHAAHDRPEELSVYCSTRAYAQRPDTFCNAALRYSRLPANGACSVVYDATTLRDAARRGTDVALLLGVSGAIALPRLSRRDMAVVTHVDGLESHRAKWSRPARAFLQWSETLAVRYSDAIIADSPVIAARLRRTYGIRAEVIAYGGDHATHTPDPPPARCDLPEDYALALCRIEPENNVEMILQAFSTSDKPLVFVGNWDANSYGRGLKARYAAASNLHLHDPVYEAARLYQLRQGAALYVHGHSAGGTNPSLVEMMHFGLPVLAYDCAFNRETTANKAQYFDGNDALIAALKAPLLADGDALKRVALNNYTWEKVGGAYFDLFARLAG</sequence>
<dbReference type="EMBL" id="CP079194">
    <property type="protein sequence ID" value="QXT40576.1"/>
    <property type="molecule type" value="Genomic_DNA"/>
</dbReference>
<evidence type="ECO:0000259" key="1">
    <source>
        <dbReference type="Pfam" id="PF00534"/>
    </source>
</evidence>
<dbReference type="KEGG" id="gce:KYE46_04860"/>
<gene>
    <name evidence="3" type="ORF">KYE46_04860</name>
</gene>
<dbReference type="InterPro" id="IPR015393">
    <property type="entry name" value="DUF1972"/>
</dbReference>